<name>A0A517Z3W4_9PLAN</name>
<dbReference type="KEGG" id="mri:Mal4_14890"/>
<gene>
    <name evidence="1" type="ORF">Mal4_14890</name>
</gene>
<sequence>MTSRDCAAADGYRDAGPTGLNAVEHWTSACPHAAAGATDRSCKDTPQVFRKSRRAQVGQTFLSALCTRWRFVLE</sequence>
<dbReference type="EMBL" id="CP036275">
    <property type="protein sequence ID" value="QDU37180.1"/>
    <property type="molecule type" value="Genomic_DNA"/>
</dbReference>
<dbReference type="AlphaFoldDB" id="A0A517Z3W4"/>
<organism evidence="1 2">
    <name type="scientific">Maioricimonas rarisocia</name>
    <dbReference type="NCBI Taxonomy" id="2528026"/>
    <lineage>
        <taxon>Bacteria</taxon>
        <taxon>Pseudomonadati</taxon>
        <taxon>Planctomycetota</taxon>
        <taxon>Planctomycetia</taxon>
        <taxon>Planctomycetales</taxon>
        <taxon>Planctomycetaceae</taxon>
        <taxon>Maioricimonas</taxon>
    </lineage>
</organism>
<accession>A0A517Z3W4</accession>
<keyword evidence="2" id="KW-1185">Reference proteome</keyword>
<evidence type="ECO:0000313" key="1">
    <source>
        <dbReference type="EMBL" id="QDU37180.1"/>
    </source>
</evidence>
<reference evidence="1 2" key="1">
    <citation type="submission" date="2019-02" db="EMBL/GenBank/DDBJ databases">
        <title>Deep-cultivation of Planctomycetes and their phenomic and genomic characterization uncovers novel biology.</title>
        <authorList>
            <person name="Wiegand S."/>
            <person name="Jogler M."/>
            <person name="Boedeker C."/>
            <person name="Pinto D."/>
            <person name="Vollmers J."/>
            <person name="Rivas-Marin E."/>
            <person name="Kohn T."/>
            <person name="Peeters S.H."/>
            <person name="Heuer A."/>
            <person name="Rast P."/>
            <person name="Oberbeckmann S."/>
            <person name="Bunk B."/>
            <person name="Jeske O."/>
            <person name="Meyerdierks A."/>
            <person name="Storesund J.E."/>
            <person name="Kallscheuer N."/>
            <person name="Luecker S."/>
            <person name="Lage O.M."/>
            <person name="Pohl T."/>
            <person name="Merkel B.J."/>
            <person name="Hornburger P."/>
            <person name="Mueller R.-W."/>
            <person name="Bruemmer F."/>
            <person name="Labrenz M."/>
            <person name="Spormann A.M."/>
            <person name="Op den Camp H."/>
            <person name="Overmann J."/>
            <person name="Amann R."/>
            <person name="Jetten M.S.M."/>
            <person name="Mascher T."/>
            <person name="Medema M.H."/>
            <person name="Devos D.P."/>
            <person name="Kaster A.-K."/>
            <person name="Ovreas L."/>
            <person name="Rohde M."/>
            <person name="Galperin M.Y."/>
            <person name="Jogler C."/>
        </authorList>
    </citation>
    <scope>NUCLEOTIDE SEQUENCE [LARGE SCALE GENOMIC DNA]</scope>
    <source>
        <strain evidence="1 2">Mal4</strain>
    </source>
</reference>
<dbReference type="Proteomes" id="UP000320496">
    <property type="component" value="Chromosome"/>
</dbReference>
<evidence type="ECO:0000313" key="2">
    <source>
        <dbReference type="Proteomes" id="UP000320496"/>
    </source>
</evidence>
<protein>
    <submittedName>
        <fullName evidence="1">Uncharacterized protein</fullName>
    </submittedName>
</protein>
<proteinExistence type="predicted"/>